<comment type="caution">
    <text evidence="8">The sequence shown here is derived from an EMBL/GenBank/DDBJ whole genome shotgun (WGS) entry which is preliminary data.</text>
</comment>
<keyword evidence="2" id="KW-1003">Cell membrane</keyword>
<keyword evidence="3 6" id="KW-0812">Transmembrane</keyword>
<feature type="transmembrane region" description="Helical" evidence="6">
    <location>
        <begin position="243"/>
        <end position="261"/>
    </location>
</feature>
<organism evidence="8 9">
    <name type="scientific">Pseudohoeflea suaedae</name>
    <dbReference type="NCBI Taxonomy" id="877384"/>
    <lineage>
        <taxon>Bacteria</taxon>
        <taxon>Pseudomonadati</taxon>
        <taxon>Pseudomonadota</taxon>
        <taxon>Alphaproteobacteria</taxon>
        <taxon>Hyphomicrobiales</taxon>
        <taxon>Rhizobiaceae</taxon>
        <taxon>Pseudohoeflea</taxon>
    </lineage>
</organism>
<evidence type="ECO:0000256" key="3">
    <source>
        <dbReference type="ARBA" id="ARBA00022692"/>
    </source>
</evidence>
<dbReference type="PANTHER" id="PTHR42920:SF5">
    <property type="entry name" value="EAMA DOMAIN-CONTAINING PROTEIN"/>
    <property type="match status" value="1"/>
</dbReference>
<feature type="transmembrane region" description="Helical" evidence="6">
    <location>
        <begin position="123"/>
        <end position="139"/>
    </location>
</feature>
<protein>
    <submittedName>
        <fullName evidence="8">DMT family transporter</fullName>
    </submittedName>
</protein>
<evidence type="ECO:0000313" key="9">
    <source>
        <dbReference type="Proteomes" id="UP000295131"/>
    </source>
</evidence>
<comment type="subcellular location">
    <subcellularLocation>
        <location evidence="1">Cell membrane</location>
        <topology evidence="1">Multi-pass membrane protein</topology>
    </subcellularLocation>
</comment>
<feature type="domain" description="EamA" evidence="7">
    <location>
        <begin position="148"/>
        <end position="282"/>
    </location>
</feature>
<name>A0A4R5PHH3_9HYPH</name>
<feature type="transmembrane region" description="Helical" evidence="6">
    <location>
        <begin position="211"/>
        <end position="231"/>
    </location>
</feature>
<keyword evidence="9" id="KW-1185">Reference proteome</keyword>
<dbReference type="RefSeq" id="WP_133285694.1">
    <property type="nucleotide sequence ID" value="NZ_SMSI01000004.1"/>
</dbReference>
<dbReference type="Pfam" id="PF00892">
    <property type="entry name" value="EamA"/>
    <property type="match status" value="2"/>
</dbReference>
<dbReference type="InterPro" id="IPR037185">
    <property type="entry name" value="EmrE-like"/>
</dbReference>
<dbReference type="InterPro" id="IPR051258">
    <property type="entry name" value="Diverse_Substrate_Transporter"/>
</dbReference>
<feature type="transmembrane region" description="Helical" evidence="6">
    <location>
        <begin position="37"/>
        <end position="56"/>
    </location>
</feature>
<feature type="domain" description="EamA" evidence="7">
    <location>
        <begin position="7"/>
        <end position="139"/>
    </location>
</feature>
<evidence type="ECO:0000256" key="6">
    <source>
        <dbReference type="SAM" id="Phobius"/>
    </source>
</evidence>
<feature type="transmembrane region" description="Helical" evidence="6">
    <location>
        <begin position="267"/>
        <end position="289"/>
    </location>
</feature>
<feature type="transmembrane region" description="Helical" evidence="6">
    <location>
        <begin position="68"/>
        <end position="91"/>
    </location>
</feature>
<reference evidence="8 9" key="1">
    <citation type="journal article" date="2013" name="Int. J. Syst. Evol. Microbiol.">
        <title>Hoeflea suaedae sp. nov., an endophytic bacterium isolated from the root of the halophyte Suaeda maritima.</title>
        <authorList>
            <person name="Chung E.J."/>
            <person name="Park J.A."/>
            <person name="Pramanik P."/>
            <person name="Bibi F."/>
            <person name="Jeon C.O."/>
            <person name="Chung Y.R."/>
        </authorList>
    </citation>
    <scope>NUCLEOTIDE SEQUENCE [LARGE SCALE GENOMIC DNA]</scope>
    <source>
        <strain evidence="8 9">YC6898</strain>
    </source>
</reference>
<evidence type="ECO:0000256" key="5">
    <source>
        <dbReference type="ARBA" id="ARBA00023136"/>
    </source>
</evidence>
<accession>A0A4R5PHH3</accession>
<dbReference type="SUPFAM" id="SSF103481">
    <property type="entry name" value="Multidrug resistance efflux transporter EmrE"/>
    <property type="match status" value="2"/>
</dbReference>
<sequence length="300" mass="31800">MSRPVANLVLLLAGAIWGMGFIAQSTAMDAIGPILFIGLRFLVACIFIAPFAWFEARRAAEPIRKSDLRGFVFIGLALFFGMVLQQFGLLLTTVTNSGFLTGLYVVMVPILSLLLLRQAPHPIVWPAVVLAFTGIWLLSGGDLVALNTGDFLTIACALAWSAQVILVGRFASSSGRPIALSLVQFAICAALGLVCAIALEDIVLADIMAALPEILFAGIFASGVAFTLQVVGQRYTTAPQAAIFLSTEALFAAVFAAILLAERIPPIGYLGGVFIFSAILIVEAGPAILRRNRSSMAKDI</sequence>
<feature type="transmembrane region" description="Helical" evidence="6">
    <location>
        <begin position="151"/>
        <end position="171"/>
    </location>
</feature>
<dbReference type="EMBL" id="SMSI01000004">
    <property type="protein sequence ID" value="TDH34348.1"/>
    <property type="molecule type" value="Genomic_DNA"/>
</dbReference>
<evidence type="ECO:0000256" key="1">
    <source>
        <dbReference type="ARBA" id="ARBA00004651"/>
    </source>
</evidence>
<evidence type="ECO:0000256" key="2">
    <source>
        <dbReference type="ARBA" id="ARBA00022475"/>
    </source>
</evidence>
<dbReference type="AlphaFoldDB" id="A0A4R5PHH3"/>
<feature type="transmembrane region" description="Helical" evidence="6">
    <location>
        <begin position="178"/>
        <end position="199"/>
    </location>
</feature>
<proteinExistence type="predicted"/>
<dbReference type="Proteomes" id="UP000295131">
    <property type="component" value="Unassembled WGS sequence"/>
</dbReference>
<evidence type="ECO:0000259" key="7">
    <source>
        <dbReference type="Pfam" id="PF00892"/>
    </source>
</evidence>
<dbReference type="OrthoDB" id="9804865at2"/>
<dbReference type="GO" id="GO:0005886">
    <property type="term" value="C:plasma membrane"/>
    <property type="evidence" value="ECO:0007669"/>
    <property type="project" value="UniProtKB-SubCell"/>
</dbReference>
<gene>
    <name evidence="8" type="ORF">E2A64_16915</name>
</gene>
<feature type="transmembrane region" description="Helical" evidence="6">
    <location>
        <begin position="97"/>
        <end position="116"/>
    </location>
</feature>
<evidence type="ECO:0000256" key="4">
    <source>
        <dbReference type="ARBA" id="ARBA00022989"/>
    </source>
</evidence>
<evidence type="ECO:0000313" key="8">
    <source>
        <dbReference type="EMBL" id="TDH34348.1"/>
    </source>
</evidence>
<dbReference type="PANTHER" id="PTHR42920">
    <property type="entry name" value="OS03G0707200 PROTEIN-RELATED"/>
    <property type="match status" value="1"/>
</dbReference>
<dbReference type="InterPro" id="IPR000620">
    <property type="entry name" value="EamA_dom"/>
</dbReference>
<keyword evidence="5 6" id="KW-0472">Membrane</keyword>
<keyword evidence="4 6" id="KW-1133">Transmembrane helix</keyword>